<dbReference type="Gene3D" id="3.90.780.10">
    <property type="entry name" value="5'-Nucleotidase, C-terminal domain"/>
    <property type="match status" value="1"/>
</dbReference>
<dbReference type="GO" id="GO:0000166">
    <property type="term" value="F:nucleotide binding"/>
    <property type="evidence" value="ECO:0007669"/>
    <property type="project" value="UniProtKB-KW"/>
</dbReference>
<sequence>MKCWRTVLKATILLSLMVGSGVVLESEAIATNTVPIQILSVNDFHGSLDSIGTVYIEGKKIENTGALKNLATHLNDSENQFKEKHPDGETVRIQAGDIVGASPANSALLQDEPAIRAFDLMGFSIGVLGNHEFDEGLKEYKRALDGREPVREDFGPTMDDDLWKVLKDYPRSASREEIVIANVENKADGEFGKKGEIPYGFKPYTIKKYGEGDDSVKVAYLGVVTSEFPNLVLAQHTESFNVLDEAETMAKYSKELREEQGVNAIVVITHIPAVSSDGVVEGDVVDIMGNVDKLDPDNSIDVVFAAHNHQFTNGIIHGKNDVRVVQSVSHGKAYVDVQGTLDPSTQDFTETPKAEVIPNTDVGEDRYNQDVQKIVDEANELIKPITEASIINASVEKMTKDPEGRSVVTSDSNSHNESPLGNLVTDAQLYMANTEGLKDADGNEVHADFALTNDGGIRADLIADKNGELTWGAIQTVQPFGNILQVVEIKGSDLRSALNEQFDNDKLEYFLQFSGLKMSYQGVGSNFEVTSLTDDEGAEIEDDKNYNIVINDFLFGGGDGFKSFKKGKLVTAMDADTSVFINYFKKLKTENKKVEAPEVGRKIEVKADGKENKDSPKNKMNSKKIDKKIIATVSVIGGIILIGLVVFVMNKKKK</sequence>
<dbReference type="GO" id="GO:0008768">
    <property type="term" value="F:UDP-sugar diphosphatase activity"/>
    <property type="evidence" value="ECO:0007669"/>
    <property type="project" value="TreeGrafter"/>
</dbReference>
<feature type="domain" description="5'-Nucleotidase C-terminal" evidence="6">
    <location>
        <begin position="406"/>
        <end position="565"/>
    </location>
</feature>
<dbReference type="PRINTS" id="PR01607">
    <property type="entry name" value="APYRASEFAMLY"/>
</dbReference>
<comment type="similarity">
    <text evidence="2">Belongs to the 5'-nucleotidase family.</text>
</comment>
<name>A0A6G8AMS5_9ENTE</name>
<protein>
    <submittedName>
        <fullName evidence="7">Bifunctional metallophosphatase/5'-nucleotidase</fullName>
    </submittedName>
</protein>
<feature type="signal peptide" evidence="2">
    <location>
        <begin position="1"/>
        <end position="25"/>
    </location>
</feature>
<reference evidence="7 8" key="1">
    <citation type="submission" date="2020-03" db="EMBL/GenBank/DDBJ databases">
        <title>Vagococcus sp. nov., isolated from beetles.</title>
        <authorList>
            <person name="Hyun D.-W."/>
            <person name="Bae J.-W."/>
        </authorList>
    </citation>
    <scope>NUCLEOTIDE SEQUENCE [LARGE SCALE GENOMIC DNA]</scope>
    <source>
        <strain evidence="7 8">HDW17A</strain>
    </source>
</reference>
<dbReference type="InterPro" id="IPR029052">
    <property type="entry name" value="Metallo-depent_PP-like"/>
</dbReference>
<dbReference type="KEGG" id="vah:G7081_04455"/>
<dbReference type="InterPro" id="IPR006179">
    <property type="entry name" value="5_nucleotidase/apyrase"/>
</dbReference>
<evidence type="ECO:0000313" key="8">
    <source>
        <dbReference type="Proteomes" id="UP000500890"/>
    </source>
</evidence>
<dbReference type="Pfam" id="PF02872">
    <property type="entry name" value="5_nucleotid_C"/>
    <property type="match status" value="1"/>
</dbReference>
<feature type="domain" description="Calcineurin-like phosphoesterase" evidence="5">
    <location>
        <begin position="38"/>
        <end position="310"/>
    </location>
</feature>
<proteinExistence type="inferred from homology"/>
<dbReference type="PANTHER" id="PTHR11575">
    <property type="entry name" value="5'-NUCLEOTIDASE-RELATED"/>
    <property type="match status" value="1"/>
</dbReference>
<dbReference type="PROSITE" id="PS00786">
    <property type="entry name" value="5_NUCLEOTIDASE_2"/>
    <property type="match status" value="1"/>
</dbReference>
<dbReference type="InterPro" id="IPR004843">
    <property type="entry name" value="Calcineurin-like_PHP"/>
</dbReference>
<dbReference type="AlphaFoldDB" id="A0A6G8AMS5"/>
<dbReference type="GO" id="GO:0030288">
    <property type="term" value="C:outer membrane-bounded periplasmic space"/>
    <property type="evidence" value="ECO:0007669"/>
    <property type="project" value="TreeGrafter"/>
</dbReference>
<evidence type="ECO:0000256" key="4">
    <source>
        <dbReference type="SAM" id="Phobius"/>
    </source>
</evidence>
<evidence type="ECO:0000259" key="6">
    <source>
        <dbReference type="Pfam" id="PF02872"/>
    </source>
</evidence>
<dbReference type="GO" id="GO:0008253">
    <property type="term" value="F:5'-nucleotidase activity"/>
    <property type="evidence" value="ECO:0007669"/>
    <property type="project" value="TreeGrafter"/>
</dbReference>
<evidence type="ECO:0000256" key="1">
    <source>
        <dbReference type="ARBA" id="ARBA00022729"/>
    </source>
</evidence>
<evidence type="ECO:0000256" key="2">
    <source>
        <dbReference type="RuleBase" id="RU362119"/>
    </source>
</evidence>
<dbReference type="RefSeq" id="WP_166007757.1">
    <property type="nucleotide sequence ID" value="NZ_CP049886.1"/>
</dbReference>
<keyword evidence="4" id="KW-0812">Transmembrane</keyword>
<keyword evidence="1 2" id="KW-0732">Signal</keyword>
<evidence type="ECO:0000313" key="7">
    <source>
        <dbReference type="EMBL" id="QIL46368.1"/>
    </source>
</evidence>
<dbReference type="InterPro" id="IPR008334">
    <property type="entry name" value="5'-Nucleotdase_C"/>
</dbReference>
<dbReference type="SUPFAM" id="SSF56300">
    <property type="entry name" value="Metallo-dependent phosphatases"/>
    <property type="match status" value="1"/>
</dbReference>
<dbReference type="InterPro" id="IPR006146">
    <property type="entry name" value="5'-Nucleotdase_CS"/>
</dbReference>
<feature type="region of interest" description="Disordered" evidence="3">
    <location>
        <begin position="401"/>
        <end position="421"/>
    </location>
</feature>
<evidence type="ECO:0000256" key="3">
    <source>
        <dbReference type="SAM" id="MobiDB-lite"/>
    </source>
</evidence>
<keyword evidence="2" id="KW-0547">Nucleotide-binding</keyword>
<evidence type="ECO:0000259" key="5">
    <source>
        <dbReference type="Pfam" id="PF00149"/>
    </source>
</evidence>
<dbReference type="SUPFAM" id="SSF55816">
    <property type="entry name" value="5'-nucleotidase (syn. UDP-sugar hydrolase), C-terminal domain"/>
    <property type="match status" value="1"/>
</dbReference>
<dbReference type="InterPro" id="IPR036907">
    <property type="entry name" value="5'-Nucleotdase_C_sf"/>
</dbReference>
<feature type="compositionally biased region" description="Polar residues" evidence="3">
    <location>
        <begin position="407"/>
        <end position="419"/>
    </location>
</feature>
<keyword evidence="4" id="KW-1133">Transmembrane helix</keyword>
<keyword evidence="4" id="KW-0472">Membrane</keyword>
<gene>
    <name evidence="7" type="ORF">G7081_04455</name>
</gene>
<accession>A0A6G8AMS5</accession>
<dbReference type="PANTHER" id="PTHR11575:SF24">
    <property type="entry name" value="5'-NUCLEOTIDASE"/>
    <property type="match status" value="1"/>
</dbReference>
<dbReference type="Pfam" id="PF00149">
    <property type="entry name" value="Metallophos"/>
    <property type="match status" value="1"/>
</dbReference>
<dbReference type="GO" id="GO:0009166">
    <property type="term" value="P:nucleotide catabolic process"/>
    <property type="evidence" value="ECO:0007669"/>
    <property type="project" value="InterPro"/>
</dbReference>
<organism evidence="7 8">
    <name type="scientific">Vagococcus coleopterorum</name>
    <dbReference type="NCBI Taxonomy" id="2714946"/>
    <lineage>
        <taxon>Bacteria</taxon>
        <taxon>Bacillati</taxon>
        <taxon>Bacillota</taxon>
        <taxon>Bacilli</taxon>
        <taxon>Lactobacillales</taxon>
        <taxon>Enterococcaceae</taxon>
        <taxon>Vagococcus</taxon>
    </lineage>
</organism>
<dbReference type="EMBL" id="CP049886">
    <property type="protein sequence ID" value="QIL46368.1"/>
    <property type="molecule type" value="Genomic_DNA"/>
</dbReference>
<dbReference type="GO" id="GO:0046872">
    <property type="term" value="F:metal ion binding"/>
    <property type="evidence" value="ECO:0007669"/>
    <property type="project" value="InterPro"/>
</dbReference>
<dbReference type="Proteomes" id="UP000500890">
    <property type="component" value="Chromosome"/>
</dbReference>
<keyword evidence="8" id="KW-1185">Reference proteome</keyword>
<feature type="chain" id="PRO_5039758039" evidence="2">
    <location>
        <begin position="26"/>
        <end position="654"/>
    </location>
</feature>
<keyword evidence="2" id="KW-0378">Hydrolase</keyword>
<dbReference type="Gene3D" id="3.60.21.10">
    <property type="match status" value="1"/>
</dbReference>
<feature type="transmembrane region" description="Helical" evidence="4">
    <location>
        <begin position="629"/>
        <end position="649"/>
    </location>
</feature>